<evidence type="ECO:0000256" key="5">
    <source>
        <dbReference type="ARBA" id="ARBA00039902"/>
    </source>
</evidence>
<dbReference type="PANTHER" id="PTHR45709:SF3">
    <property type="entry name" value="GUANINE NUCLEOTIDE-BINDING PROTEIN-LIKE 1"/>
    <property type="match status" value="1"/>
</dbReference>
<comment type="caution">
    <text evidence="8">The sequence shown here is derived from an EMBL/GenBank/DDBJ whole genome shotgun (WGS) entry which is preliminary data.</text>
</comment>
<keyword evidence="3" id="KW-0342">GTP-binding</keyword>
<evidence type="ECO:0000256" key="4">
    <source>
        <dbReference type="ARBA" id="ARBA00037770"/>
    </source>
</evidence>
<evidence type="ECO:0000256" key="3">
    <source>
        <dbReference type="ARBA" id="ARBA00023134"/>
    </source>
</evidence>
<dbReference type="InterPro" id="IPR006073">
    <property type="entry name" value="GTP-bd"/>
</dbReference>
<evidence type="ECO:0000313" key="8">
    <source>
        <dbReference type="EMBL" id="GBP13636.1"/>
    </source>
</evidence>
<dbReference type="Pfam" id="PF01926">
    <property type="entry name" value="MMR_HSR1"/>
    <property type="match status" value="1"/>
</dbReference>
<dbReference type="InterPro" id="IPR027417">
    <property type="entry name" value="P-loop_NTPase"/>
</dbReference>
<dbReference type="EMBL" id="BGZK01000058">
    <property type="protein sequence ID" value="GBP13636.1"/>
    <property type="molecule type" value="Genomic_DNA"/>
</dbReference>
<dbReference type="InterPro" id="IPR030378">
    <property type="entry name" value="G_CP_dom"/>
</dbReference>
<dbReference type="Proteomes" id="UP000299102">
    <property type="component" value="Unassembled WGS sequence"/>
</dbReference>
<dbReference type="PROSITE" id="PS51721">
    <property type="entry name" value="G_CP"/>
    <property type="match status" value="1"/>
</dbReference>
<reference evidence="8 9" key="1">
    <citation type="journal article" date="2019" name="Commun. Biol.">
        <title>The bagworm genome reveals a unique fibroin gene that provides high tensile strength.</title>
        <authorList>
            <person name="Kono N."/>
            <person name="Nakamura H."/>
            <person name="Ohtoshi R."/>
            <person name="Tomita M."/>
            <person name="Numata K."/>
            <person name="Arakawa K."/>
        </authorList>
    </citation>
    <scope>NUCLEOTIDE SEQUENCE [LARGE SCALE GENOMIC DNA]</scope>
</reference>
<organism evidence="8 9">
    <name type="scientific">Eumeta variegata</name>
    <name type="common">Bagworm moth</name>
    <name type="synonym">Eumeta japonica</name>
    <dbReference type="NCBI Taxonomy" id="151549"/>
    <lineage>
        <taxon>Eukaryota</taxon>
        <taxon>Metazoa</taxon>
        <taxon>Ecdysozoa</taxon>
        <taxon>Arthropoda</taxon>
        <taxon>Hexapoda</taxon>
        <taxon>Insecta</taxon>
        <taxon>Pterygota</taxon>
        <taxon>Neoptera</taxon>
        <taxon>Endopterygota</taxon>
        <taxon>Lepidoptera</taxon>
        <taxon>Glossata</taxon>
        <taxon>Ditrysia</taxon>
        <taxon>Tineoidea</taxon>
        <taxon>Psychidae</taxon>
        <taxon>Oiketicinae</taxon>
        <taxon>Eumeta</taxon>
    </lineage>
</organism>
<dbReference type="PANTHER" id="PTHR45709">
    <property type="entry name" value="LARGE SUBUNIT GTPASE 1 HOMOLOG-RELATED"/>
    <property type="match status" value="1"/>
</dbReference>
<name>A0A4C1THG0_EUMVA</name>
<gene>
    <name evidence="8" type="primary">GNL1</name>
    <name evidence="8" type="ORF">EVAR_6973_1</name>
</gene>
<comment type="function">
    <text evidence="4">Possible regulatory or functional link with the histocompatibility cluster.</text>
</comment>
<evidence type="ECO:0000313" key="9">
    <source>
        <dbReference type="Proteomes" id="UP000299102"/>
    </source>
</evidence>
<dbReference type="InterPro" id="IPR043358">
    <property type="entry name" value="GNL1-like"/>
</dbReference>
<keyword evidence="9" id="KW-1185">Reference proteome</keyword>
<dbReference type="OrthoDB" id="391988at2759"/>
<sequence>MPQARRKTPFSGKAKKQQIQIKKQKKTFLVSGASGSGDQQVVSLNYQPNQGRGDKNRYALKFYRENEEELRIKKEEALKSLNLVSKEDMEIEPSQFFPRDLSFPKRPPWNFDMTPQQLDAQEQRYFTEYISSLEKSEYWPSMSYFELNLETWRQLWRVLEMSDVLLLIVDVRFAAMMFPPSLYDHVVKERKKDMILVMNKVDLVPASVVAAWKSYLTEKYPGLKVVYFTSCPGYNLRGGLSDKAVHKNIVGLQIRRRKGRLRMCAEGATKLLEACKEVVQGQVDLTSWETKIKEETMLEFDDDDQTEIGETFVEKADTSYYEHERFKNGVLTIGCVGQPNVGKSSLMNAIMGKKVVSVSRTPGHTKHFQTIFLTPQVRLCDCPGLVFPSLAPRPVQILMGSYPIAQLREPYTAIRYIAERIDLPRLLRIDHPENDDTWSPRDVCDGWAKKRGFLTAKAARLDAYRAANDLLRMTLDGKIPLHLAPKGYYNEIEKWRSCEEVKYVKWVQALSADADTDDGPASEKEGSDAGAPDDSGGSELSDDDDESSSASDGAAVANKFAALAAHD</sequence>
<dbReference type="GO" id="GO:0005525">
    <property type="term" value="F:GTP binding"/>
    <property type="evidence" value="ECO:0007669"/>
    <property type="project" value="UniProtKB-KW"/>
</dbReference>
<keyword evidence="1" id="KW-0597">Phosphoprotein</keyword>
<feature type="domain" description="CP-type G" evidence="7">
    <location>
        <begin position="152"/>
        <end position="388"/>
    </location>
</feature>
<evidence type="ECO:0000256" key="1">
    <source>
        <dbReference type="ARBA" id="ARBA00022553"/>
    </source>
</evidence>
<evidence type="ECO:0000259" key="7">
    <source>
        <dbReference type="PROSITE" id="PS51721"/>
    </source>
</evidence>
<dbReference type="SUPFAM" id="SSF52540">
    <property type="entry name" value="P-loop containing nucleoside triphosphate hydrolases"/>
    <property type="match status" value="1"/>
</dbReference>
<dbReference type="GO" id="GO:0003924">
    <property type="term" value="F:GTPase activity"/>
    <property type="evidence" value="ECO:0007669"/>
    <property type="project" value="InterPro"/>
</dbReference>
<dbReference type="AlphaFoldDB" id="A0A4C1THG0"/>
<dbReference type="STRING" id="151549.A0A4C1THG0"/>
<evidence type="ECO:0000256" key="2">
    <source>
        <dbReference type="ARBA" id="ARBA00022741"/>
    </source>
</evidence>
<proteinExistence type="predicted"/>
<keyword evidence="2" id="KW-0547">Nucleotide-binding</keyword>
<dbReference type="CDD" id="cd01857">
    <property type="entry name" value="HSR1_MMR1"/>
    <property type="match status" value="1"/>
</dbReference>
<evidence type="ECO:0000256" key="6">
    <source>
        <dbReference type="SAM" id="MobiDB-lite"/>
    </source>
</evidence>
<accession>A0A4C1THG0</accession>
<feature type="region of interest" description="Disordered" evidence="6">
    <location>
        <begin position="514"/>
        <end position="554"/>
    </location>
</feature>
<protein>
    <recommendedName>
        <fullName evidence="5">Guanine nucleotide-binding protein-like 1</fullName>
    </recommendedName>
</protein>
<feature type="compositionally biased region" description="Low complexity" evidence="6">
    <location>
        <begin position="528"/>
        <end position="539"/>
    </location>
</feature>
<dbReference type="Gene3D" id="3.40.50.300">
    <property type="entry name" value="P-loop containing nucleotide triphosphate hydrolases"/>
    <property type="match status" value="1"/>
</dbReference>